<dbReference type="Proteomes" id="UP000199233">
    <property type="component" value="Unassembled WGS sequence"/>
</dbReference>
<feature type="domain" description="Mce/MlaD" evidence="2">
    <location>
        <begin position="40"/>
        <end position="118"/>
    </location>
</feature>
<dbReference type="EMBL" id="FOFS01000006">
    <property type="protein sequence ID" value="SEQ41922.1"/>
    <property type="molecule type" value="Genomic_DNA"/>
</dbReference>
<keyword evidence="1" id="KW-0472">Membrane</keyword>
<dbReference type="AlphaFoldDB" id="A0A1H9FVL4"/>
<accession>A0A1H9FVL4</accession>
<keyword evidence="4" id="KW-1185">Reference proteome</keyword>
<protein>
    <submittedName>
        <fullName evidence="3">Phospholipid/cholesterol/gamma-HCH transport system substrate-binding protein</fullName>
    </submittedName>
</protein>
<organism evidence="3 4">
    <name type="scientific">Solimonas aquatica</name>
    <dbReference type="NCBI Taxonomy" id="489703"/>
    <lineage>
        <taxon>Bacteria</taxon>
        <taxon>Pseudomonadati</taxon>
        <taxon>Pseudomonadota</taxon>
        <taxon>Gammaproteobacteria</taxon>
        <taxon>Nevskiales</taxon>
        <taxon>Nevskiaceae</taxon>
        <taxon>Solimonas</taxon>
    </lineage>
</organism>
<evidence type="ECO:0000256" key="1">
    <source>
        <dbReference type="SAM" id="Phobius"/>
    </source>
</evidence>
<dbReference type="PANTHER" id="PTHR33371">
    <property type="entry name" value="INTERMEMBRANE PHOSPHOLIPID TRANSPORT SYSTEM BINDING PROTEIN MLAD-RELATED"/>
    <property type="match status" value="1"/>
</dbReference>
<dbReference type="RefSeq" id="WP_218140136.1">
    <property type="nucleotide sequence ID" value="NZ_FOFS01000006.1"/>
</dbReference>
<dbReference type="Pfam" id="PF02470">
    <property type="entry name" value="MlaD"/>
    <property type="match status" value="1"/>
</dbReference>
<dbReference type="GO" id="GO:0005543">
    <property type="term" value="F:phospholipid binding"/>
    <property type="evidence" value="ECO:0007669"/>
    <property type="project" value="TreeGrafter"/>
</dbReference>
<keyword evidence="1" id="KW-0812">Transmembrane</keyword>
<name>A0A1H9FVL4_9GAMM</name>
<dbReference type="PANTHER" id="PTHR33371:SF4">
    <property type="entry name" value="INTERMEMBRANE PHOSPHOLIPID TRANSPORT SYSTEM BINDING PROTEIN MLAD"/>
    <property type="match status" value="1"/>
</dbReference>
<dbReference type="InterPro" id="IPR030970">
    <property type="entry name" value="ABC_MlaD"/>
</dbReference>
<evidence type="ECO:0000313" key="3">
    <source>
        <dbReference type="EMBL" id="SEQ41922.1"/>
    </source>
</evidence>
<keyword evidence="1" id="KW-1133">Transmembrane helix</keyword>
<evidence type="ECO:0000313" key="4">
    <source>
        <dbReference type="Proteomes" id="UP000199233"/>
    </source>
</evidence>
<proteinExistence type="predicted"/>
<feature type="transmembrane region" description="Helical" evidence="1">
    <location>
        <begin position="6"/>
        <end position="29"/>
    </location>
</feature>
<dbReference type="STRING" id="489703.SAMN04488038_106116"/>
<dbReference type="InterPro" id="IPR052336">
    <property type="entry name" value="MlaD_Phospholipid_Transporter"/>
</dbReference>
<sequence length="173" mass="18174">MQSRALEILVGIFVSLGVAAVFVLTFRVASLDTVGGKEGTYEVYGMFQNIGGLKVGSAVTLSGVKIGRVQAIAIDPKSFQAKVSIDISKSYANIPEDSSAKILTAGLLGEQYIGIEPGGMDDFLKNGSEITLTQSAVVLENLIGQFLASSKDSSKDDKLAEAIGKLADSMHNK</sequence>
<dbReference type="InterPro" id="IPR003399">
    <property type="entry name" value="Mce/MlaD"/>
</dbReference>
<dbReference type="NCBIfam" id="TIGR04430">
    <property type="entry name" value="OM_asym_MlaD"/>
    <property type="match status" value="1"/>
</dbReference>
<dbReference type="GO" id="GO:0005548">
    <property type="term" value="F:phospholipid transporter activity"/>
    <property type="evidence" value="ECO:0007669"/>
    <property type="project" value="TreeGrafter"/>
</dbReference>
<gene>
    <name evidence="3" type="ORF">SAMN04488038_106116</name>
</gene>
<reference evidence="3 4" key="1">
    <citation type="submission" date="2016-10" db="EMBL/GenBank/DDBJ databases">
        <authorList>
            <person name="de Groot N.N."/>
        </authorList>
    </citation>
    <scope>NUCLEOTIDE SEQUENCE [LARGE SCALE GENOMIC DNA]</scope>
    <source>
        <strain evidence="3 4">DSM 25927</strain>
    </source>
</reference>
<evidence type="ECO:0000259" key="2">
    <source>
        <dbReference type="Pfam" id="PF02470"/>
    </source>
</evidence>